<feature type="transmembrane region" description="Helical" evidence="7">
    <location>
        <begin position="136"/>
        <end position="156"/>
    </location>
</feature>
<gene>
    <name evidence="10" type="ORF">Plo01_40900</name>
</gene>
<dbReference type="AlphaFoldDB" id="A0A8J3RP27"/>
<evidence type="ECO:0000256" key="4">
    <source>
        <dbReference type="ARBA" id="ARBA00022692"/>
    </source>
</evidence>
<feature type="transmembrane region" description="Helical" evidence="7">
    <location>
        <begin position="104"/>
        <end position="124"/>
    </location>
</feature>
<comment type="similarity">
    <text evidence="7">Belongs to the binding-protein-dependent transport system permease family.</text>
</comment>
<feature type="transmembrane region" description="Helical" evidence="7">
    <location>
        <begin position="240"/>
        <end position="263"/>
    </location>
</feature>
<dbReference type="PROSITE" id="PS50928">
    <property type="entry name" value="ABC_TM1"/>
    <property type="match status" value="1"/>
</dbReference>
<keyword evidence="11" id="KW-1185">Reference proteome</keyword>
<feature type="transmembrane region" description="Helical" evidence="7">
    <location>
        <begin position="270"/>
        <end position="291"/>
    </location>
</feature>
<keyword evidence="4 7" id="KW-0812">Transmembrane</keyword>
<comment type="subcellular location">
    <subcellularLocation>
        <location evidence="1 7">Cell membrane</location>
        <topology evidence="1 7">Multi-pass membrane protein</topology>
    </subcellularLocation>
</comment>
<dbReference type="InterPro" id="IPR035906">
    <property type="entry name" value="MetI-like_sf"/>
</dbReference>
<keyword evidence="2 7" id="KW-0813">Transport</keyword>
<dbReference type="GO" id="GO:0055085">
    <property type="term" value="P:transmembrane transport"/>
    <property type="evidence" value="ECO:0007669"/>
    <property type="project" value="InterPro"/>
</dbReference>
<evidence type="ECO:0000256" key="2">
    <source>
        <dbReference type="ARBA" id="ARBA00022448"/>
    </source>
</evidence>
<dbReference type="InterPro" id="IPR050901">
    <property type="entry name" value="BP-dep_ABC_trans_perm"/>
</dbReference>
<evidence type="ECO:0000313" key="10">
    <source>
        <dbReference type="EMBL" id="GIH77661.1"/>
    </source>
</evidence>
<dbReference type="Gene3D" id="1.10.3720.10">
    <property type="entry name" value="MetI-like"/>
    <property type="match status" value="1"/>
</dbReference>
<dbReference type="InterPro" id="IPR000515">
    <property type="entry name" value="MetI-like"/>
</dbReference>
<keyword evidence="3" id="KW-1003">Cell membrane</keyword>
<feature type="transmembrane region" description="Helical" evidence="7">
    <location>
        <begin position="168"/>
        <end position="187"/>
    </location>
</feature>
<protein>
    <submittedName>
        <fullName evidence="10">Sugar ABC transporter permease</fullName>
    </submittedName>
</protein>
<feature type="transmembrane region" description="Helical" evidence="7">
    <location>
        <begin position="216"/>
        <end position="234"/>
    </location>
</feature>
<evidence type="ECO:0000313" key="11">
    <source>
        <dbReference type="Proteomes" id="UP000616724"/>
    </source>
</evidence>
<evidence type="ECO:0000256" key="7">
    <source>
        <dbReference type="RuleBase" id="RU363032"/>
    </source>
</evidence>
<keyword evidence="5 7" id="KW-1133">Transmembrane helix</keyword>
<dbReference type="Pfam" id="PF00528">
    <property type="entry name" value="BPD_transp_1"/>
    <property type="match status" value="1"/>
</dbReference>
<evidence type="ECO:0000259" key="9">
    <source>
        <dbReference type="PROSITE" id="PS50928"/>
    </source>
</evidence>
<name>A0A8J3RP27_9ACTN</name>
<dbReference type="PANTHER" id="PTHR32243">
    <property type="entry name" value="MALTOSE TRANSPORT SYSTEM PERMEASE-RELATED"/>
    <property type="match status" value="1"/>
</dbReference>
<feature type="transmembrane region" description="Helical" evidence="7">
    <location>
        <begin position="32"/>
        <end position="54"/>
    </location>
</feature>
<dbReference type="CDD" id="cd06261">
    <property type="entry name" value="TM_PBP2"/>
    <property type="match status" value="1"/>
</dbReference>
<proteinExistence type="inferred from homology"/>
<evidence type="ECO:0000256" key="6">
    <source>
        <dbReference type="ARBA" id="ARBA00023136"/>
    </source>
</evidence>
<dbReference type="SUPFAM" id="SSF161098">
    <property type="entry name" value="MetI-like"/>
    <property type="match status" value="1"/>
</dbReference>
<organism evidence="10 11">
    <name type="scientific">Planobispora longispora</name>
    <dbReference type="NCBI Taxonomy" id="28887"/>
    <lineage>
        <taxon>Bacteria</taxon>
        <taxon>Bacillati</taxon>
        <taxon>Actinomycetota</taxon>
        <taxon>Actinomycetes</taxon>
        <taxon>Streptosporangiales</taxon>
        <taxon>Streptosporangiaceae</taxon>
        <taxon>Planobispora</taxon>
    </lineage>
</organism>
<dbReference type="GO" id="GO:0005886">
    <property type="term" value="C:plasma membrane"/>
    <property type="evidence" value="ECO:0007669"/>
    <property type="project" value="UniProtKB-SubCell"/>
</dbReference>
<feature type="region of interest" description="Disordered" evidence="8">
    <location>
        <begin position="1"/>
        <end position="25"/>
    </location>
</feature>
<evidence type="ECO:0000256" key="1">
    <source>
        <dbReference type="ARBA" id="ARBA00004651"/>
    </source>
</evidence>
<dbReference type="Proteomes" id="UP000616724">
    <property type="component" value="Unassembled WGS sequence"/>
</dbReference>
<evidence type="ECO:0000256" key="3">
    <source>
        <dbReference type="ARBA" id="ARBA00022475"/>
    </source>
</evidence>
<evidence type="ECO:0000256" key="5">
    <source>
        <dbReference type="ARBA" id="ARBA00022989"/>
    </source>
</evidence>
<sequence>MTTSLTGGKPDASTRNRPAASGGMDPRTRKRLGVIALNTAGVLVFLFATFPVYWMVSTAFKTNDQIFTTDFIPIPTEITFDHLDRVLTEGVAGNSIWVYMRNSAIVALGTVLIGAVFALLAATAIARFRFRGRTSFLITLLIVQMIPAEALLIPLFLNVRRLGLYDQLLGLIVINVGLTLPFGIWMLRTFVAAVPKSLEEAAWIDGASRFTTFRKVLFPLVAPGLVATSIFSFITAWNELIFALILMSDSSGYTMPVALQFFFGQRGTDWGAIMAGSTMMTIPVVVFFLLVQRRMVSGLVAGAVKG</sequence>
<dbReference type="PANTHER" id="PTHR32243:SF18">
    <property type="entry name" value="INNER MEMBRANE ABC TRANSPORTER PERMEASE PROTEIN YCJP"/>
    <property type="match status" value="1"/>
</dbReference>
<accession>A0A8J3RP27</accession>
<evidence type="ECO:0000256" key="8">
    <source>
        <dbReference type="SAM" id="MobiDB-lite"/>
    </source>
</evidence>
<keyword evidence="6 7" id="KW-0472">Membrane</keyword>
<feature type="domain" description="ABC transmembrane type-1" evidence="9">
    <location>
        <begin position="100"/>
        <end position="291"/>
    </location>
</feature>
<comment type="caution">
    <text evidence="10">The sequence shown here is derived from an EMBL/GenBank/DDBJ whole genome shotgun (WGS) entry which is preliminary data.</text>
</comment>
<dbReference type="EMBL" id="BOOH01000034">
    <property type="protein sequence ID" value="GIH77661.1"/>
    <property type="molecule type" value="Genomic_DNA"/>
</dbReference>
<reference evidence="10 11" key="1">
    <citation type="submission" date="2021-01" db="EMBL/GenBank/DDBJ databases">
        <title>Whole genome shotgun sequence of Planobispora longispora NBRC 13918.</title>
        <authorList>
            <person name="Komaki H."/>
            <person name="Tamura T."/>
        </authorList>
    </citation>
    <scope>NUCLEOTIDE SEQUENCE [LARGE SCALE GENOMIC DNA]</scope>
    <source>
        <strain evidence="10 11">NBRC 13918</strain>
    </source>
</reference>